<organism evidence="2 3">
    <name type="scientific">Rhinocladiella mackenziei CBS 650.93</name>
    <dbReference type="NCBI Taxonomy" id="1442369"/>
    <lineage>
        <taxon>Eukaryota</taxon>
        <taxon>Fungi</taxon>
        <taxon>Dikarya</taxon>
        <taxon>Ascomycota</taxon>
        <taxon>Pezizomycotina</taxon>
        <taxon>Eurotiomycetes</taxon>
        <taxon>Chaetothyriomycetidae</taxon>
        <taxon>Chaetothyriales</taxon>
        <taxon>Herpotrichiellaceae</taxon>
        <taxon>Rhinocladiella</taxon>
    </lineage>
</organism>
<protein>
    <submittedName>
        <fullName evidence="2">Uncharacterized protein</fullName>
    </submittedName>
</protein>
<keyword evidence="1" id="KW-1133">Transmembrane helix</keyword>
<name>A0A0D2HDI6_9EURO</name>
<evidence type="ECO:0000313" key="3">
    <source>
        <dbReference type="Proteomes" id="UP000053617"/>
    </source>
</evidence>
<dbReference type="Proteomes" id="UP000053617">
    <property type="component" value="Unassembled WGS sequence"/>
</dbReference>
<keyword evidence="1" id="KW-0812">Transmembrane</keyword>
<dbReference type="AlphaFoldDB" id="A0A0D2HDI6"/>
<gene>
    <name evidence="2" type="ORF">Z518_03239</name>
</gene>
<dbReference type="HOGENOM" id="CLU_1409503_0_0_1"/>
<evidence type="ECO:0000256" key="1">
    <source>
        <dbReference type="SAM" id="Phobius"/>
    </source>
</evidence>
<keyword evidence="3" id="KW-1185">Reference proteome</keyword>
<reference evidence="2 3" key="1">
    <citation type="submission" date="2015-01" db="EMBL/GenBank/DDBJ databases">
        <title>The Genome Sequence of Rhinocladiella mackenzie CBS 650.93.</title>
        <authorList>
            <consortium name="The Broad Institute Genomics Platform"/>
            <person name="Cuomo C."/>
            <person name="de Hoog S."/>
            <person name="Gorbushina A."/>
            <person name="Stielow B."/>
            <person name="Teixiera M."/>
            <person name="Abouelleil A."/>
            <person name="Chapman S.B."/>
            <person name="Priest M."/>
            <person name="Young S.K."/>
            <person name="Wortman J."/>
            <person name="Nusbaum C."/>
            <person name="Birren B."/>
        </authorList>
    </citation>
    <scope>NUCLEOTIDE SEQUENCE [LARGE SCALE GENOMIC DNA]</scope>
    <source>
        <strain evidence="2 3">CBS 650.93</strain>
    </source>
</reference>
<proteinExistence type="predicted"/>
<dbReference type="RefSeq" id="XP_013275719.1">
    <property type="nucleotide sequence ID" value="XM_013420265.1"/>
</dbReference>
<sequence>MEFPIPPEVRTAAPREPQPQRELRRNFRSLLNPLLILVILTLITSFTCTVARLALVVKLNAYWNEGVPTLCYGVVAVLPYGTLDTETAFMFEAISNAIAVQTYDNNSMGLDAVAIYEGSRTGRANILALSAVILTCALVNFILTLCVLQSRINRQKFRGDNLEIPDAIFKMQAATSSTGRIPNMVMMFNPENP</sequence>
<evidence type="ECO:0000313" key="2">
    <source>
        <dbReference type="EMBL" id="KIX08583.1"/>
    </source>
</evidence>
<feature type="transmembrane region" description="Helical" evidence="1">
    <location>
        <begin position="30"/>
        <end position="55"/>
    </location>
</feature>
<keyword evidence="1" id="KW-0472">Membrane</keyword>
<dbReference type="EMBL" id="KN847476">
    <property type="protein sequence ID" value="KIX08583.1"/>
    <property type="molecule type" value="Genomic_DNA"/>
</dbReference>
<dbReference type="GeneID" id="25291310"/>
<accession>A0A0D2HDI6</accession>
<dbReference type="VEuPathDB" id="FungiDB:Z518_03239"/>
<feature type="transmembrane region" description="Helical" evidence="1">
    <location>
        <begin position="126"/>
        <end position="148"/>
    </location>
</feature>